<dbReference type="InterPro" id="IPR010583">
    <property type="entry name" value="MipA"/>
</dbReference>
<feature type="signal peptide" evidence="6">
    <location>
        <begin position="1"/>
        <end position="25"/>
    </location>
</feature>
<protein>
    <submittedName>
        <fullName evidence="7">MipA/OmpV family protein</fullName>
    </submittedName>
</protein>
<gene>
    <name evidence="7" type="ORF">HHL28_08390</name>
</gene>
<keyword evidence="3 6" id="KW-0732">Signal</keyword>
<keyword evidence="5" id="KW-0998">Cell outer membrane</keyword>
<feature type="chain" id="PRO_5032347788" evidence="6">
    <location>
        <begin position="26"/>
        <end position="263"/>
    </location>
</feature>
<comment type="similarity">
    <text evidence="2">Belongs to the MipA/OmpV family.</text>
</comment>
<dbReference type="KEGG" id="acru:HHL28_08390"/>
<sequence>MSFSLRAPAALALLAGLTLPAPALAQGGPPPKEGWNARVGLLGLVLPEYEGADEYEVKPVPDLEITYGETFFLDRRGLGVNVLNTRSLTAGVSLNYDGGREENDNDALRGLGDVDGTMVGTAFAEYRIGQVGLGLDVTGDLLGDGHDGVTATVSAIYQARPTDDLMLFAGPSATWASKDYMRSYFGITPAQAERSGRPVYETDSGFKDVAFTVFGIYSLTEDWALTGIAGYKRLLGDAKDSPIVDRDGSADQFFGGLGVSYSF</sequence>
<evidence type="ECO:0000313" key="7">
    <source>
        <dbReference type="EMBL" id="QJE73096.1"/>
    </source>
</evidence>
<dbReference type="Proteomes" id="UP000501891">
    <property type="component" value="Chromosome"/>
</dbReference>
<dbReference type="PANTHER" id="PTHR38776:SF1">
    <property type="entry name" value="MLTA-INTERACTING PROTEIN-RELATED"/>
    <property type="match status" value="1"/>
</dbReference>
<keyword evidence="8" id="KW-1185">Reference proteome</keyword>
<evidence type="ECO:0000256" key="1">
    <source>
        <dbReference type="ARBA" id="ARBA00004442"/>
    </source>
</evidence>
<name>A0A858R7U6_9PROT</name>
<dbReference type="Pfam" id="PF06629">
    <property type="entry name" value="MipA"/>
    <property type="match status" value="1"/>
</dbReference>
<dbReference type="PANTHER" id="PTHR38776">
    <property type="entry name" value="MLTA-INTERACTING PROTEIN-RELATED"/>
    <property type="match status" value="1"/>
</dbReference>
<evidence type="ECO:0000256" key="5">
    <source>
        <dbReference type="ARBA" id="ARBA00023237"/>
    </source>
</evidence>
<dbReference type="AlphaFoldDB" id="A0A858R7U6"/>
<evidence type="ECO:0000313" key="8">
    <source>
        <dbReference type="Proteomes" id="UP000501891"/>
    </source>
</evidence>
<dbReference type="EMBL" id="CP051775">
    <property type="protein sequence ID" value="QJE73096.1"/>
    <property type="molecule type" value="Genomic_DNA"/>
</dbReference>
<proteinExistence type="inferred from homology"/>
<keyword evidence="4" id="KW-0472">Membrane</keyword>
<evidence type="ECO:0000256" key="6">
    <source>
        <dbReference type="SAM" id="SignalP"/>
    </source>
</evidence>
<evidence type="ECO:0000256" key="2">
    <source>
        <dbReference type="ARBA" id="ARBA00005722"/>
    </source>
</evidence>
<dbReference type="GO" id="GO:0009279">
    <property type="term" value="C:cell outer membrane"/>
    <property type="evidence" value="ECO:0007669"/>
    <property type="project" value="UniProtKB-SubCell"/>
</dbReference>
<comment type="subcellular location">
    <subcellularLocation>
        <location evidence="1">Cell outer membrane</location>
    </subcellularLocation>
</comment>
<evidence type="ECO:0000256" key="4">
    <source>
        <dbReference type="ARBA" id="ARBA00023136"/>
    </source>
</evidence>
<accession>A0A858R7U6</accession>
<evidence type="ECO:0000256" key="3">
    <source>
        <dbReference type="ARBA" id="ARBA00022729"/>
    </source>
</evidence>
<organism evidence="7 8">
    <name type="scientific">Aerophototrophica crusticola</name>
    <dbReference type="NCBI Taxonomy" id="1709002"/>
    <lineage>
        <taxon>Bacteria</taxon>
        <taxon>Pseudomonadati</taxon>
        <taxon>Pseudomonadota</taxon>
        <taxon>Alphaproteobacteria</taxon>
        <taxon>Rhodospirillales</taxon>
        <taxon>Rhodospirillaceae</taxon>
        <taxon>Aerophototrophica</taxon>
    </lineage>
</organism>
<reference evidence="7" key="1">
    <citation type="submission" date="2020-04" db="EMBL/GenBank/DDBJ databases">
        <title>A desert anoxygenic phototrophic bacterium fixes CO2 using RubisCO under aerobic conditions.</title>
        <authorList>
            <person name="Tang K."/>
        </authorList>
    </citation>
    <scope>NUCLEOTIDE SEQUENCE [LARGE SCALE GENOMIC DNA]</scope>
    <source>
        <strain evidence="7">MIMtkB3</strain>
    </source>
</reference>